<dbReference type="AlphaFoldDB" id="A0A8K0IW95"/>
<evidence type="ECO:0000313" key="3">
    <source>
        <dbReference type="Proteomes" id="UP000797356"/>
    </source>
</evidence>
<feature type="compositionally biased region" description="Basic and acidic residues" evidence="1">
    <location>
        <begin position="1"/>
        <end position="11"/>
    </location>
</feature>
<accession>A0A8K0IW95</accession>
<protein>
    <submittedName>
        <fullName evidence="2">Putative la-related protein Larp4B</fullName>
    </submittedName>
</protein>
<gene>
    <name evidence="2" type="ORF">COCNU_14G009310</name>
</gene>
<reference evidence="2" key="2">
    <citation type="submission" date="2019-07" db="EMBL/GenBank/DDBJ databases">
        <authorList>
            <person name="Yang Y."/>
            <person name="Bocs S."/>
            <person name="Baudouin L."/>
        </authorList>
    </citation>
    <scope>NUCLEOTIDE SEQUENCE</scope>
    <source>
        <tissue evidence="2">Spear leaf of Hainan Tall coconut</tissue>
    </source>
</reference>
<reference evidence="2" key="1">
    <citation type="journal article" date="2017" name="Gigascience">
        <title>The genome draft of coconut (Cocos nucifera).</title>
        <authorList>
            <person name="Xiao Y."/>
            <person name="Xu P."/>
            <person name="Fan H."/>
            <person name="Baudouin L."/>
            <person name="Xia W."/>
            <person name="Bocs S."/>
            <person name="Xu J."/>
            <person name="Li Q."/>
            <person name="Guo A."/>
            <person name="Zhou L."/>
            <person name="Li J."/>
            <person name="Wu Y."/>
            <person name="Ma Z."/>
            <person name="Armero A."/>
            <person name="Issali A.E."/>
            <person name="Liu N."/>
            <person name="Peng M."/>
            <person name="Yang Y."/>
        </authorList>
    </citation>
    <scope>NUCLEOTIDE SEQUENCE</scope>
    <source>
        <tissue evidence="2">Spear leaf of Hainan Tall coconut</tissue>
    </source>
</reference>
<name>A0A8K0IW95_COCNU</name>
<comment type="caution">
    <text evidence="2">The sequence shown here is derived from an EMBL/GenBank/DDBJ whole genome shotgun (WGS) entry which is preliminary data.</text>
</comment>
<keyword evidence="3" id="KW-1185">Reference proteome</keyword>
<dbReference type="Proteomes" id="UP000797356">
    <property type="component" value="Chromosome 14"/>
</dbReference>
<evidence type="ECO:0000256" key="1">
    <source>
        <dbReference type="SAM" id="MobiDB-lite"/>
    </source>
</evidence>
<organism evidence="2 3">
    <name type="scientific">Cocos nucifera</name>
    <name type="common">Coconut palm</name>
    <dbReference type="NCBI Taxonomy" id="13894"/>
    <lineage>
        <taxon>Eukaryota</taxon>
        <taxon>Viridiplantae</taxon>
        <taxon>Streptophyta</taxon>
        <taxon>Embryophyta</taxon>
        <taxon>Tracheophyta</taxon>
        <taxon>Spermatophyta</taxon>
        <taxon>Magnoliopsida</taxon>
        <taxon>Liliopsida</taxon>
        <taxon>Arecaceae</taxon>
        <taxon>Arecoideae</taxon>
        <taxon>Cocoseae</taxon>
        <taxon>Attaleinae</taxon>
        <taxon>Cocos</taxon>
    </lineage>
</organism>
<sequence>MEKVEDEDSKRFVGNPGKAEGAKRTLAEEQADEDVGRRGEGTPAVAEEEDGGTRGVASGMERRKLENDRFRHENERMLVLLRHRELELLRSGGGDGDGDGGADNHL</sequence>
<proteinExistence type="predicted"/>
<dbReference type="EMBL" id="CM017885">
    <property type="protein sequence ID" value="KAG1368463.1"/>
    <property type="molecule type" value="Genomic_DNA"/>
</dbReference>
<feature type="region of interest" description="Disordered" evidence="1">
    <location>
        <begin position="1"/>
        <end position="61"/>
    </location>
</feature>
<evidence type="ECO:0000313" key="2">
    <source>
        <dbReference type="EMBL" id="KAG1368463.1"/>
    </source>
</evidence>